<dbReference type="Proteomes" id="UP000199664">
    <property type="component" value="Unassembled WGS sequence"/>
</dbReference>
<keyword evidence="5" id="KW-1185">Reference proteome</keyword>
<dbReference type="EMBL" id="FOAN01000001">
    <property type="protein sequence ID" value="SEK51031.1"/>
    <property type="molecule type" value="Genomic_DNA"/>
</dbReference>
<protein>
    <submittedName>
        <fullName evidence="4">Sulfofructose kinase</fullName>
    </submittedName>
</protein>
<reference evidence="5" key="1">
    <citation type="submission" date="2016-10" db="EMBL/GenBank/DDBJ databases">
        <authorList>
            <person name="Varghese N."/>
            <person name="Submissions S."/>
        </authorList>
    </citation>
    <scope>NUCLEOTIDE SEQUENCE [LARGE SCALE GENOMIC DNA]</scope>
    <source>
        <strain evidence="5">LMG 26383,CCUG 61248,R- 45681</strain>
    </source>
</reference>
<organism evidence="4 5">
    <name type="scientific">Bosea lupini</name>
    <dbReference type="NCBI Taxonomy" id="1036779"/>
    <lineage>
        <taxon>Bacteria</taxon>
        <taxon>Pseudomonadati</taxon>
        <taxon>Pseudomonadota</taxon>
        <taxon>Alphaproteobacteria</taxon>
        <taxon>Hyphomicrobiales</taxon>
        <taxon>Boseaceae</taxon>
        <taxon>Bosea</taxon>
    </lineage>
</organism>
<dbReference type="PANTHER" id="PTHR10584">
    <property type="entry name" value="SUGAR KINASE"/>
    <property type="match status" value="1"/>
</dbReference>
<dbReference type="Gene3D" id="3.40.1190.20">
    <property type="match status" value="1"/>
</dbReference>
<dbReference type="SUPFAM" id="SSF53613">
    <property type="entry name" value="Ribokinase-like"/>
    <property type="match status" value="1"/>
</dbReference>
<evidence type="ECO:0000256" key="1">
    <source>
        <dbReference type="ARBA" id="ARBA00022679"/>
    </source>
</evidence>
<dbReference type="InterPro" id="IPR002139">
    <property type="entry name" value="Ribo/fructo_kinase"/>
</dbReference>
<dbReference type="RefSeq" id="WP_167561511.1">
    <property type="nucleotide sequence ID" value="NZ_FOAN01000001.1"/>
</dbReference>
<dbReference type="PRINTS" id="PR00990">
    <property type="entry name" value="RIBOKINASE"/>
</dbReference>
<evidence type="ECO:0000259" key="3">
    <source>
        <dbReference type="Pfam" id="PF00294"/>
    </source>
</evidence>
<dbReference type="InterPro" id="IPR011611">
    <property type="entry name" value="PfkB_dom"/>
</dbReference>
<dbReference type="GO" id="GO:0006796">
    <property type="term" value="P:phosphate-containing compound metabolic process"/>
    <property type="evidence" value="ECO:0007669"/>
    <property type="project" value="UniProtKB-ARBA"/>
</dbReference>
<accession>A0A1H7HL94</accession>
<feature type="domain" description="Carbohydrate kinase PfkB" evidence="3">
    <location>
        <begin position="5"/>
        <end position="284"/>
    </location>
</feature>
<name>A0A1H7HL94_9HYPH</name>
<dbReference type="Pfam" id="PF00294">
    <property type="entry name" value="PfkB"/>
    <property type="match status" value="1"/>
</dbReference>
<proteinExistence type="predicted"/>
<dbReference type="GO" id="GO:0005829">
    <property type="term" value="C:cytosol"/>
    <property type="evidence" value="ECO:0007669"/>
    <property type="project" value="TreeGrafter"/>
</dbReference>
<dbReference type="AlphaFoldDB" id="A0A1H7HL94"/>
<evidence type="ECO:0000313" key="5">
    <source>
        <dbReference type="Proteomes" id="UP000199664"/>
    </source>
</evidence>
<sequence length="304" mass="31220">MSGRLIVCVGNLVQDEVFEVEALPSAGIKTGVLGYTERFGGPAATAAVAICHLGGQASYWGRVGADAAGETGLRLLRGHGVDCSGVAILSEGRTLRAIVLVDRRGERSIVSNRRSLSQDASVLPQGGLDGAGAVLADTRWPGGAEIVLDRAHAAGIPSVLDVDGGTPEDTRRLIAKADHIVFSAEGLRDYAGDGSAEELLRRCADGSDKVFAVTRGSAGSLWLIGGEFVGVPAFKVAAKDTTGCGDVFHGAYALGLCEGQSPLEAARLAAAVAALKAERANGWDGMPDRAAVRALLATGETYPN</sequence>
<dbReference type="GO" id="GO:0016301">
    <property type="term" value="F:kinase activity"/>
    <property type="evidence" value="ECO:0007669"/>
    <property type="project" value="UniProtKB-KW"/>
</dbReference>
<dbReference type="InterPro" id="IPR029056">
    <property type="entry name" value="Ribokinase-like"/>
</dbReference>
<evidence type="ECO:0000256" key="2">
    <source>
        <dbReference type="ARBA" id="ARBA00022777"/>
    </source>
</evidence>
<keyword evidence="1" id="KW-0808">Transferase</keyword>
<keyword evidence="2 4" id="KW-0418">Kinase</keyword>
<evidence type="ECO:0000313" key="4">
    <source>
        <dbReference type="EMBL" id="SEK51031.1"/>
    </source>
</evidence>
<gene>
    <name evidence="4" type="ORF">SAMN04515666_101695</name>
</gene>
<dbReference type="PANTHER" id="PTHR10584:SF157">
    <property type="entry name" value="SULFOFRUCTOSE KINASE"/>
    <property type="match status" value="1"/>
</dbReference>
<dbReference type="STRING" id="1036779.SAMN04515666_101695"/>